<dbReference type="PANTHER" id="PTHR10209">
    <property type="entry name" value="OXIDOREDUCTASE, 2OG-FE II OXYGENASE FAMILY PROTEIN"/>
    <property type="match status" value="1"/>
</dbReference>
<evidence type="ECO:0000256" key="5">
    <source>
        <dbReference type="RuleBase" id="RU003682"/>
    </source>
</evidence>
<dbReference type="Pfam" id="PF14226">
    <property type="entry name" value="DIOX_N"/>
    <property type="match status" value="1"/>
</dbReference>
<dbReference type="Pfam" id="PF03171">
    <property type="entry name" value="2OG-FeII_Oxy"/>
    <property type="match status" value="1"/>
</dbReference>
<evidence type="ECO:0000313" key="8">
    <source>
        <dbReference type="Proteomes" id="UP001337655"/>
    </source>
</evidence>
<keyword evidence="4 5" id="KW-0408">Iron</keyword>
<organism evidence="7 8">
    <name type="scientific">Saxophila tyrrhenica</name>
    <dbReference type="NCBI Taxonomy" id="1690608"/>
    <lineage>
        <taxon>Eukaryota</taxon>
        <taxon>Fungi</taxon>
        <taxon>Dikarya</taxon>
        <taxon>Ascomycota</taxon>
        <taxon>Pezizomycotina</taxon>
        <taxon>Dothideomycetes</taxon>
        <taxon>Dothideomycetidae</taxon>
        <taxon>Mycosphaerellales</taxon>
        <taxon>Extremaceae</taxon>
        <taxon>Saxophila</taxon>
    </lineage>
</organism>
<dbReference type="PRINTS" id="PR00682">
    <property type="entry name" value="IPNSYNTHASE"/>
</dbReference>
<dbReference type="GO" id="GO:0046872">
    <property type="term" value="F:metal ion binding"/>
    <property type="evidence" value="ECO:0007669"/>
    <property type="project" value="UniProtKB-KW"/>
</dbReference>
<comment type="caution">
    <text evidence="7">The sequence shown here is derived from an EMBL/GenBank/DDBJ whole genome shotgun (WGS) entry which is preliminary data.</text>
</comment>
<dbReference type="AlphaFoldDB" id="A0AAV9PMV4"/>
<dbReference type="PANTHER" id="PTHR10209:SF867">
    <property type="entry name" value="2-OXOGLUTARATE (2OG) AND FE(II)-DEPENDENT OXYGENASE SUPERFAMILY PROTEIN"/>
    <property type="match status" value="1"/>
</dbReference>
<protein>
    <recommendedName>
        <fullName evidence="6">Fe2OG dioxygenase domain-containing protein</fullName>
    </recommendedName>
</protein>
<evidence type="ECO:0000256" key="3">
    <source>
        <dbReference type="ARBA" id="ARBA00023002"/>
    </source>
</evidence>
<evidence type="ECO:0000256" key="1">
    <source>
        <dbReference type="ARBA" id="ARBA00008056"/>
    </source>
</evidence>
<name>A0AAV9PMV4_9PEZI</name>
<dbReference type="PROSITE" id="PS51471">
    <property type="entry name" value="FE2OG_OXY"/>
    <property type="match status" value="1"/>
</dbReference>
<keyword evidence="3 5" id="KW-0560">Oxidoreductase</keyword>
<dbReference type="Gene3D" id="2.60.120.330">
    <property type="entry name" value="B-lactam Antibiotic, Isopenicillin N Synthase, Chain"/>
    <property type="match status" value="1"/>
</dbReference>
<evidence type="ECO:0000256" key="2">
    <source>
        <dbReference type="ARBA" id="ARBA00022723"/>
    </source>
</evidence>
<dbReference type="EMBL" id="JAVRRT010000001">
    <property type="protein sequence ID" value="KAK5175301.1"/>
    <property type="molecule type" value="Genomic_DNA"/>
</dbReference>
<gene>
    <name evidence="7" type="ORF">LTR77_000439</name>
</gene>
<dbReference type="RefSeq" id="XP_064663939.1">
    <property type="nucleotide sequence ID" value="XM_064797705.1"/>
</dbReference>
<accession>A0AAV9PMV4</accession>
<reference evidence="7 8" key="1">
    <citation type="submission" date="2023-08" db="EMBL/GenBank/DDBJ databases">
        <title>Black Yeasts Isolated from many extreme environments.</title>
        <authorList>
            <person name="Coleine C."/>
            <person name="Stajich J.E."/>
            <person name="Selbmann L."/>
        </authorList>
    </citation>
    <scope>NUCLEOTIDE SEQUENCE [LARGE SCALE GENOMIC DNA]</scope>
    <source>
        <strain evidence="7 8">CCFEE 5935</strain>
    </source>
</reference>
<keyword evidence="8" id="KW-1185">Reference proteome</keyword>
<dbReference type="InterPro" id="IPR005123">
    <property type="entry name" value="Oxoglu/Fe-dep_dioxygenase_dom"/>
</dbReference>
<dbReference type="InterPro" id="IPR027443">
    <property type="entry name" value="IPNS-like_sf"/>
</dbReference>
<dbReference type="GO" id="GO:0016491">
    <property type="term" value="F:oxidoreductase activity"/>
    <property type="evidence" value="ECO:0007669"/>
    <property type="project" value="UniProtKB-KW"/>
</dbReference>
<proteinExistence type="inferred from homology"/>
<evidence type="ECO:0000313" key="7">
    <source>
        <dbReference type="EMBL" id="KAK5175301.1"/>
    </source>
</evidence>
<feature type="domain" description="Fe2OG dioxygenase" evidence="6">
    <location>
        <begin position="206"/>
        <end position="307"/>
    </location>
</feature>
<evidence type="ECO:0000256" key="4">
    <source>
        <dbReference type="ARBA" id="ARBA00023004"/>
    </source>
</evidence>
<sequence length="358" mass="40724">MSTTTTTSVNEPATTSVLLQNGKTFQYTSNEPTSLEQIPVIDIACIYSDKLEDRKAVAEEVRRASHDIGFFYIVNHGIDPSYKEQAFEKAKLFFELPEEQKMEVFTGRVPGEFVGYHPMEAYNRNQWKHRDLSEAFNLAYDASTDPEAVDKDEPSISIWPSDQPEFKQAMYGYHTQLLQLARRLTRIFALALHVPEDAFDEYIKTPEAGMRIIHYPSQERSRDDQQGIGAHTDVECFTIVTQDDSGGLEVLSKQNSWIRANPVPGSMLVNIADCFMRQTNDFFVSTVHRVINQSGKERFSVPFFFGFDRSKVLETVPTCVSDENPAKYPAMTAGEYYAWRTNRQKSDGTKGENDASKQ</sequence>
<dbReference type="GeneID" id="89921789"/>
<comment type="similarity">
    <text evidence="1 5">Belongs to the iron/ascorbate-dependent oxidoreductase family.</text>
</comment>
<dbReference type="GO" id="GO:0044283">
    <property type="term" value="P:small molecule biosynthetic process"/>
    <property type="evidence" value="ECO:0007669"/>
    <property type="project" value="UniProtKB-ARBA"/>
</dbReference>
<dbReference type="InterPro" id="IPR044861">
    <property type="entry name" value="IPNS-like_FE2OG_OXY"/>
</dbReference>
<evidence type="ECO:0000259" key="6">
    <source>
        <dbReference type="PROSITE" id="PS51471"/>
    </source>
</evidence>
<dbReference type="Proteomes" id="UP001337655">
    <property type="component" value="Unassembled WGS sequence"/>
</dbReference>
<dbReference type="SUPFAM" id="SSF51197">
    <property type="entry name" value="Clavaminate synthase-like"/>
    <property type="match status" value="1"/>
</dbReference>
<keyword evidence="2 5" id="KW-0479">Metal-binding</keyword>
<dbReference type="InterPro" id="IPR026992">
    <property type="entry name" value="DIOX_N"/>
</dbReference>